<gene>
    <name evidence="1" type="ORF">MRATA1EN1_LOCUS25766</name>
</gene>
<evidence type="ECO:0000313" key="1">
    <source>
        <dbReference type="EMBL" id="CAI9176804.1"/>
    </source>
</evidence>
<keyword evidence="2" id="KW-1185">Reference proteome</keyword>
<dbReference type="EMBL" id="OX459942">
    <property type="protein sequence ID" value="CAI9176804.1"/>
    <property type="molecule type" value="Genomic_DNA"/>
</dbReference>
<reference evidence="1" key="1">
    <citation type="submission" date="2023-04" db="EMBL/GenBank/DDBJ databases">
        <authorList>
            <consortium name="ELIXIR-Norway"/>
        </authorList>
    </citation>
    <scope>NUCLEOTIDE SEQUENCE [LARGE SCALE GENOMIC DNA]</scope>
</reference>
<protein>
    <submittedName>
        <fullName evidence="1">Uncharacterized protein</fullName>
    </submittedName>
</protein>
<proteinExistence type="predicted"/>
<accession>A0ABN8ZYI5</accession>
<dbReference type="Proteomes" id="UP001176941">
    <property type="component" value="Chromosome 6"/>
</dbReference>
<organism evidence="1 2">
    <name type="scientific">Rangifer tarandus platyrhynchus</name>
    <name type="common">Svalbard reindeer</name>
    <dbReference type="NCBI Taxonomy" id="3082113"/>
    <lineage>
        <taxon>Eukaryota</taxon>
        <taxon>Metazoa</taxon>
        <taxon>Chordata</taxon>
        <taxon>Craniata</taxon>
        <taxon>Vertebrata</taxon>
        <taxon>Euteleostomi</taxon>
        <taxon>Mammalia</taxon>
        <taxon>Eutheria</taxon>
        <taxon>Laurasiatheria</taxon>
        <taxon>Artiodactyla</taxon>
        <taxon>Ruminantia</taxon>
        <taxon>Pecora</taxon>
        <taxon>Cervidae</taxon>
        <taxon>Odocoileinae</taxon>
        <taxon>Rangifer</taxon>
    </lineage>
</organism>
<name>A0ABN8ZYI5_RANTA</name>
<sequence length="102" mass="11603">MFLKKTVFSTFYCGISQIGISKMRHLIYFYSLKKSSFHLTAKEEVGRVVGQQYRNVLAAIKGRTIDNLNGSPLCYGNSFYNVPFKGLSFRILNILPLKSLDV</sequence>
<evidence type="ECO:0000313" key="2">
    <source>
        <dbReference type="Proteomes" id="UP001176941"/>
    </source>
</evidence>